<proteinExistence type="inferred from homology"/>
<keyword evidence="7" id="KW-0378">Hydrolase</keyword>
<evidence type="ECO:0000256" key="9">
    <source>
        <dbReference type="ARBA" id="ARBA00023285"/>
    </source>
</evidence>
<dbReference type="InterPro" id="IPR010169">
    <property type="entry name" value="AcOrn-deacetyl"/>
</dbReference>
<evidence type="ECO:0000256" key="4">
    <source>
        <dbReference type="ARBA" id="ARBA00022571"/>
    </source>
</evidence>
<evidence type="ECO:0000259" key="10">
    <source>
        <dbReference type="Pfam" id="PF07687"/>
    </source>
</evidence>
<evidence type="ECO:0000256" key="6">
    <source>
        <dbReference type="ARBA" id="ARBA00022723"/>
    </source>
</evidence>
<dbReference type="RefSeq" id="WP_093449506.1">
    <property type="nucleotide sequence ID" value="NZ_FNZG01000002.1"/>
</dbReference>
<dbReference type="EMBL" id="FOLX01000001">
    <property type="protein sequence ID" value="SFC25314.1"/>
    <property type="molecule type" value="Genomic_DNA"/>
</dbReference>
<dbReference type="Gene3D" id="3.30.70.360">
    <property type="match status" value="1"/>
</dbReference>
<organism evidence="11 12">
    <name type="scientific">Pseudooceanicola nitratireducens</name>
    <dbReference type="NCBI Taxonomy" id="517719"/>
    <lineage>
        <taxon>Bacteria</taxon>
        <taxon>Pseudomonadati</taxon>
        <taxon>Pseudomonadota</taxon>
        <taxon>Alphaproteobacteria</taxon>
        <taxon>Rhodobacterales</taxon>
        <taxon>Paracoccaceae</taxon>
        <taxon>Pseudooceanicola</taxon>
    </lineage>
</organism>
<dbReference type="STRING" id="517719.SAMN05421762_0319"/>
<gene>
    <name evidence="11" type="ORF">SAMN05421762_0319</name>
</gene>
<evidence type="ECO:0000256" key="2">
    <source>
        <dbReference type="ARBA" id="ARBA00005691"/>
    </source>
</evidence>
<evidence type="ECO:0000256" key="7">
    <source>
        <dbReference type="ARBA" id="ARBA00022801"/>
    </source>
</evidence>
<dbReference type="Proteomes" id="UP000231644">
    <property type="component" value="Unassembled WGS sequence"/>
</dbReference>
<dbReference type="OrthoDB" id="9809784at2"/>
<dbReference type="GO" id="GO:0006526">
    <property type="term" value="P:L-arginine biosynthetic process"/>
    <property type="evidence" value="ECO:0007669"/>
    <property type="project" value="UniProtKB-KW"/>
</dbReference>
<dbReference type="InterPro" id="IPR001261">
    <property type="entry name" value="ArgE/DapE_CS"/>
</dbReference>
<keyword evidence="12" id="KW-1185">Reference proteome</keyword>
<dbReference type="Gene3D" id="3.40.630.10">
    <property type="entry name" value="Zn peptidases"/>
    <property type="match status" value="1"/>
</dbReference>
<dbReference type="SUPFAM" id="SSF53187">
    <property type="entry name" value="Zn-dependent exopeptidases"/>
    <property type="match status" value="1"/>
</dbReference>
<dbReference type="GO" id="GO:0046872">
    <property type="term" value="F:metal ion binding"/>
    <property type="evidence" value="ECO:0007669"/>
    <property type="project" value="UniProtKB-KW"/>
</dbReference>
<dbReference type="InterPro" id="IPR002933">
    <property type="entry name" value="Peptidase_M20"/>
</dbReference>
<dbReference type="InterPro" id="IPR050072">
    <property type="entry name" value="Peptidase_M20A"/>
</dbReference>
<dbReference type="InterPro" id="IPR011650">
    <property type="entry name" value="Peptidase_M20_dimer"/>
</dbReference>
<feature type="domain" description="Peptidase M20 dimerisation" evidence="10">
    <location>
        <begin position="174"/>
        <end position="284"/>
    </location>
</feature>
<sequence length="386" mass="42002">MTDLATTRALLHDLIAIPTVSADSNLEMIALLANRLGDHGAEVEIMTDDTGKKANLLARIGPDEPGGILLSGHSDVVPVADQDWSRDPFDMWEDGGKLFGRGTCDMKGFIAAATAMAPRLAETPLRRPVHFAFTHDEEVGCLGARNLSDVLRGRDTLPALAIIGEPTEMRIIEGHKGCCEYTTRFTGLEGHGSRPELGVNAVEYAVRYVSQLLRLREQLRHRTPPGSAFEPPWSTINIGRLTGGHVHNVIPGLAEIDWEMRPVTDADRAFVRERMERYVKKTLLPEMRRVHPRADVITQVIGEVAGLEPMEDNAARDLVASLTGANGTDLVSFGTEAGLFQQLGMSAVICGPGSIAQAHKPDEFIELDQLVQCLSMLHGLVDQLAA</sequence>
<protein>
    <submittedName>
        <fullName evidence="11">Acetylornithine deacetylase</fullName>
    </submittedName>
</protein>
<keyword evidence="9" id="KW-0170">Cobalt</keyword>
<evidence type="ECO:0000256" key="3">
    <source>
        <dbReference type="ARBA" id="ARBA00022490"/>
    </source>
</evidence>
<evidence type="ECO:0000313" key="12">
    <source>
        <dbReference type="Proteomes" id="UP000231644"/>
    </source>
</evidence>
<keyword evidence="4" id="KW-0055">Arginine biosynthesis</keyword>
<dbReference type="SUPFAM" id="SSF55031">
    <property type="entry name" value="Bacterial exopeptidase dimerisation domain"/>
    <property type="match status" value="1"/>
</dbReference>
<evidence type="ECO:0000256" key="5">
    <source>
        <dbReference type="ARBA" id="ARBA00022605"/>
    </source>
</evidence>
<dbReference type="Pfam" id="PF01546">
    <property type="entry name" value="Peptidase_M20"/>
    <property type="match status" value="1"/>
</dbReference>
<dbReference type="CDD" id="cd03894">
    <property type="entry name" value="M20_ArgE"/>
    <property type="match status" value="1"/>
</dbReference>
<dbReference type="PANTHER" id="PTHR43808:SF31">
    <property type="entry name" value="N-ACETYL-L-CITRULLINE DEACETYLASE"/>
    <property type="match status" value="1"/>
</dbReference>
<dbReference type="NCBIfam" id="TIGR01892">
    <property type="entry name" value="AcOrn-deacetyl"/>
    <property type="match status" value="1"/>
</dbReference>
<evidence type="ECO:0000256" key="8">
    <source>
        <dbReference type="ARBA" id="ARBA00022833"/>
    </source>
</evidence>
<dbReference type="AlphaFoldDB" id="A0A1I1HMX9"/>
<comment type="similarity">
    <text evidence="2">Belongs to the peptidase M20A family. ArgE subfamily.</text>
</comment>
<keyword evidence="6" id="KW-0479">Metal-binding</keyword>
<accession>A0A1I1HMX9</accession>
<evidence type="ECO:0000313" key="11">
    <source>
        <dbReference type="EMBL" id="SFC25314.1"/>
    </source>
</evidence>
<evidence type="ECO:0000256" key="1">
    <source>
        <dbReference type="ARBA" id="ARBA00001947"/>
    </source>
</evidence>
<dbReference type="NCBIfam" id="NF005710">
    <property type="entry name" value="PRK07522.1"/>
    <property type="match status" value="1"/>
</dbReference>
<dbReference type="GO" id="GO:0008777">
    <property type="term" value="F:acetylornithine deacetylase activity"/>
    <property type="evidence" value="ECO:0007669"/>
    <property type="project" value="TreeGrafter"/>
</dbReference>
<dbReference type="InterPro" id="IPR036264">
    <property type="entry name" value="Bact_exopeptidase_dim_dom"/>
</dbReference>
<reference evidence="11 12" key="1">
    <citation type="submission" date="2016-10" db="EMBL/GenBank/DDBJ databases">
        <authorList>
            <person name="de Groot N.N."/>
        </authorList>
    </citation>
    <scope>NUCLEOTIDE SEQUENCE [LARGE SCALE GENOMIC DNA]</scope>
    <source>
        <strain evidence="11 12">DSM 29619</strain>
    </source>
</reference>
<dbReference type="PANTHER" id="PTHR43808">
    <property type="entry name" value="ACETYLORNITHINE DEACETYLASE"/>
    <property type="match status" value="1"/>
</dbReference>
<keyword evidence="3" id="KW-0963">Cytoplasm</keyword>
<comment type="cofactor">
    <cofactor evidence="1">
        <name>Zn(2+)</name>
        <dbReference type="ChEBI" id="CHEBI:29105"/>
    </cofactor>
</comment>
<keyword evidence="5" id="KW-0028">Amino-acid biosynthesis</keyword>
<dbReference type="PROSITE" id="PS00758">
    <property type="entry name" value="ARGE_DAPE_CPG2_1"/>
    <property type="match status" value="1"/>
</dbReference>
<keyword evidence="8" id="KW-0862">Zinc</keyword>
<name>A0A1I1HMX9_9RHOB</name>
<dbReference type="Pfam" id="PF07687">
    <property type="entry name" value="M20_dimer"/>
    <property type="match status" value="1"/>
</dbReference>